<dbReference type="AlphaFoldDB" id="A0A8C5LB66"/>
<feature type="region of interest" description="Disordered" evidence="3">
    <location>
        <begin position="252"/>
        <end position="410"/>
    </location>
</feature>
<gene>
    <name evidence="4" type="primary">Rab44</name>
</gene>
<dbReference type="InterPro" id="IPR027417">
    <property type="entry name" value="P-loop_NTPase"/>
</dbReference>
<proteinExistence type="predicted"/>
<evidence type="ECO:0000256" key="1">
    <source>
        <dbReference type="ARBA" id="ARBA00022741"/>
    </source>
</evidence>
<dbReference type="NCBIfam" id="TIGR00231">
    <property type="entry name" value="small_GTP"/>
    <property type="match status" value="1"/>
</dbReference>
<dbReference type="Ensembl" id="ENSJJAT00000028061.1">
    <property type="protein sequence ID" value="ENSJJAP00000021508.1"/>
    <property type="gene ID" value="ENSJJAG00000021852.1"/>
</dbReference>
<evidence type="ECO:0000256" key="3">
    <source>
        <dbReference type="SAM" id="MobiDB-lite"/>
    </source>
</evidence>
<dbReference type="GO" id="GO:0003924">
    <property type="term" value="F:GTPase activity"/>
    <property type="evidence" value="ECO:0007669"/>
    <property type="project" value="InterPro"/>
</dbReference>
<dbReference type="Pfam" id="PF00071">
    <property type="entry name" value="Ras"/>
    <property type="match status" value="1"/>
</dbReference>
<dbReference type="OMA" id="SEMIFDW"/>
<feature type="compositionally biased region" description="Polar residues" evidence="3">
    <location>
        <begin position="34"/>
        <end position="47"/>
    </location>
</feature>
<feature type="region of interest" description="Disordered" evidence="3">
    <location>
        <begin position="17"/>
        <end position="223"/>
    </location>
</feature>
<keyword evidence="1" id="KW-0547">Nucleotide-binding</keyword>
<feature type="compositionally biased region" description="Pro residues" evidence="3">
    <location>
        <begin position="259"/>
        <end position="269"/>
    </location>
</feature>
<dbReference type="SMART" id="SM00174">
    <property type="entry name" value="RHO"/>
    <property type="match status" value="1"/>
</dbReference>
<dbReference type="SUPFAM" id="SSF52540">
    <property type="entry name" value="P-loop containing nucleoside triphosphate hydrolases"/>
    <property type="match status" value="1"/>
</dbReference>
<reference evidence="4" key="2">
    <citation type="submission" date="2025-09" db="UniProtKB">
        <authorList>
            <consortium name="Ensembl"/>
        </authorList>
    </citation>
    <scope>IDENTIFICATION</scope>
</reference>
<evidence type="ECO:0000256" key="2">
    <source>
        <dbReference type="ARBA" id="ARBA00023134"/>
    </source>
</evidence>
<dbReference type="InterPro" id="IPR050227">
    <property type="entry name" value="Rab"/>
</dbReference>
<keyword evidence="5" id="KW-1185">Reference proteome</keyword>
<sequence>MALDAHMQEALEAKEREVRQLAEGQRELEAQLHDLSSTQQKASSENQQLREVERDLAGKLEDVRGQLQVTRGRLDAARGRVSWQIEEKQSAPRAREEKASSGPRAASPQEAPLPGLFEAGDDWDQLLSDFGSPPHQAMQLTWSPPPTPRDTSGSQTPRVVRQISISSPHAELVPIGQEQASDLDGAPGSPSGVPSSIKDQIGTLEDPKEQNNSPKQPVDIPGLEARPQARFLWDLPGVPAVEWGSLQTPPLRVQLAPEARPPPQDPSLPPQASAGPSQQFQDDQGPEDPAKLPSWAETLPQEPHDIVVSDPGSGSQEIILKCLQSLESVDEEDQAGKEAHPGGLQEAHGQAPGPDGLPASTLPSPEAQLEAEEGDSADGGLQDLDTGHPDWLQQDGQPTPTQSDMSWAPVEAEIPALGKLILPSISAPTGAQPGAADGLPESTPTLPIPAELEAQPRPLSMPVQSEKEPDLLQPEEPGVDSEEAKLPSSLGDPTASKLLADPDYLFHVVFVGDSNVGKTSFLHLLHHDSFATGLTATVGVDFRVKSLLVDNRCFALQLWDTAGQERYHSLTRQLLRKAEGVVLMYDVTSRESFAHVRYWLGCLQDAGADTAVILLLGNKMDCEEERQVPTEAGRRLAQELGASFSECSAALGHNILEPMVNLARSLKTQEERLKGSLVEVTSLKPPKRYGCCS</sequence>
<dbReference type="SMART" id="SM00177">
    <property type="entry name" value="ARF"/>
    <property type="match status" value="1"/>
</dbReference>
<name>A0A8C5LB66_JACJA</name>
<dbReference type="PRINTS" id="PR00449">
    <property type="entry name" value="RASTRNSFRMNG"/>
</dbReference>
<feature type="compositionally biased region" description="Basic and acidic residues" evidence="3">
    <location>
        <begin position="17"/>
        <end position="32"/>
    </location>
</feature>
<keyword evidence="2" id="KW-0342">GTP-binding</keyword>
<dbReference type="PROSITE" id="PS51419">
    <property type="entry name" value="RAB"/>
    <property type="match status" value="1"/>
</dbReference>
<feature type="compositionally biased region" description="Basic and acidic residues" evidence="3">
    <location>
        <begin position="48"/>
        <end position="64"/>
    </location>
</feature>
<evidence type="ECO:0000313" key="5">
    <source>
        <dbReference type="Proteomes" id="UP000694385"/>
    </source>
</evidence>
<dbReference type="SMART" id="SM00175">
    <property type="entry name" value="RAB"/>
    <property type="match status" value="1"/>
</dbReference>
<dbReference type="PANTHER" id="PTHR47977">
    <property type="entry name" value="RAS-RELATED PROTEIN RAB"/>
    <property type="match status" value="1"/>
</dbReference>
<reference evidence="4" key="1">
    <citation type="submission" date="2025-08" db="UniProtKB">
        <authorList>
            <consortium name="Ensembl"/>
        </authorList>
    </citation>
    <scope>IDENTIFICATION</scope>
</reference>
<dbReference type="GO" id="GO:0005525">
    <property type="term" value="F:GTP binding"/>
    <property type="evidence" value="ECO:0007669"/>
    <property type="project" value="UniProtKB-KW"/>
</dbReference>
<accession>A0A8C5LB66</accession>
<dbReference type="InterPro" id="IPR001806">
    <property type="entry name" value="Small_GTPase"/>
</dbReference>
<organism evidence="4 5">
    <name type="scientific">Jaculus jaculus</name>
    <name type="common">Lesser Egyptian jerboa</name>
    <dbReference type="NCBI Taxonomy" id="51337"/>
    <lineage>
        <taxon>Eukaryota</taxon>
        <taxon>Metazoa</taxon>
        <taxon>Chordata</taxon>
        <taxon>Craniata</taxon>
        <taxon>Vertebrata</taxon>
        <taxon>Euteleostomi</taxon>
        <taxon>Mammalia</taxon>
        <taxon>Eutheria</taxon>
        <taxon>Euarchontoglires</taxon>
        <taxon>Glires</taxon>
        <taxon>Rodentia</taxon>
        <taxon>Myomorpha</taxon>
        <taxon>Dipodoidea</taxon>
        <taxon>Dipodidae</taxon>
        <taxon>Dipodinae</taxon>
        <taxon>Jaculus</taxon>
    </lineage>
</organism>
<feature type="compositionally biased region" description="Polar residues" evidence="3">
    <location>
        <begin position="394"/>
        <end position="405"/>
    </location>
</feature>
<feature type="region of interest" description="Disordered" evidence="3">
    <location>
        <begin position="428"/>
        <end position="448"/>
    </location>
</feature>
<dbReference type="GeneTree" id="ENSGT00940000160379"/>
<evidence type="ECO:0000313" key="4">
    <source>
        <dbReference type="Ensembl" id="ENSJJAP00000021508.1"/>
    </source>
</evidence>
<dbReference type="CDD" id="cd00154">
    <property type="entry name" value="Rab"/>
    <property type="match status" value="1"/>
</dbReference>
<dbReference type="Gene3D" id="3.40.50.300">
    <property type="entry name" value="P-loop containing nucleotide triphosphate hydrolases"/>
    <property type="match status" value="1"/>
</dbReference>
<dbReference type="Proteomes" id="UP000694385">
    <property type="component" value="Unassembled WGS sequence"/>
</dbReference>
<dbReference type="PROSITE" id="PS51421">
    <property type="entry name" value="RAS"/>
    <property type="match status" value="1"/>
</dbReference>
<feature type="compositionally biased region" description="Polar residues" evidence="3">
    <location>
        <begin position="149"/>
        <end position="167"/>
    </location>
</feature>
<feature type="compositionally biased region" description="Low complexity" evidence="3">
    <location>
        <begin position="185"/>
        <end position="196"/>
    </location>
</feature>
<dbReference type="SMART" id="SM00173">
    <property type="entry name" value="RAS"/>
    <property type="match status" value="1"/>
</dbReference>
<protein>
    <submittedName>
        <fullName evidence="4">RAB44, member RAS oncogene family</fullName>
    </submittedName>
</protein>
<feature type="compositionally biased region" description="Basic and acidic residues" evidence="3">
    <location>
        <begin position="85"/>
        <end position="99"/>
    </location>
</feature>
<feature type="region of interest" description="Disordered" evidence="3">
    <location>
        <begin position="461"/>
        <end position="490"/>
    </location>
</feature>
<dbReference type="InterPro" id="IPR005225">
    <property type="entry name" value="Small_GTP-bd"/>
</dbReference>